<dbReference type="PANTHER" id="PTHR10643:SF2">
    <property type="entry name" value="KINETOCHORE PROTEIN NDC80 HOMOLOG"/>
    <property type="match status" value="1"/>
</dbReference>
<protein>
    <submittedName>
        <fullName evidence="2">Kinetochore-associated Ndc80 complex subunit ndc80</fullName>
    </submittedName>
</protein>
<dbReference type="GO" id="GO:0051315">
    <property type="term" value="P:attachment of mitotic spindle microtubules to kinetochore"/>
    <property type="evidence" value="ECO:0007669"/>
    <property type="project" value="InterPro"/>
</dbReference>
<feature type="non-terminal residue" evidence="2">
    <location>
        <position position="1"/>
    </location>
</feature>
<feature type="coiled-coil region" evidence="1">
    <location>
        <begin position="117"/>
        <end position="144"/>
    </location>
</feature>
<evidence type="ECO:0000313" key="2">
    <source>
        <dbReference type="EMBL" id="KAJ3024733.1"/>
    </source>
</evidence>
<organism evidence="2 3">
    <name type="scientific">Rhizophlyctis rosea</name>
    <dbReference type="NCBI Taxonomy" id="64517"/>
    <lineage>
        <taxon>Eukaryota</taxon>
        <taxon>Fungi</taxon>
        <taxon>Fungi incertae sedis</taxon>
        <taxon>Chytridiomycota</taxon>
        <taxon>Chytridiomycota incertae sedis</taxon>
        <taxon>Chytridiomycetes</taxon>
        <taxon>Rhizophlyctidales</taxon>
        <taxon>Rhizophlyctidaceae</taxon>
        <taxon>Rhizophlyctis</taxon>
    </lineage>
</organism>
<dbReference type="EMBL" id="JADGJD010003235">
    <property type="protein sequence ID" value="KAJ3024733.1"/>
    <property type="molecule type" value="Genomic_DNA"/>
</dbReference>
<feature type="non-terminal residue" evidence="2">
    <location>
        <position position="161"/>
    </location>
</feature>
<evidence type="ECO:0000313" key="3">
    <source>
        <dbReference type="Proteomes" id="UP001212841"/>
    </source>
</evidence>
<comment type="caution">
    <text evidence="2">The sequence shown here is derived from an EMBL/GenBank/DDBJ whole genome shotgun (WGS) entry which is preliminary data.</text>
</comment>
<dbReference type="Proteomes" id="UP001212841">
    <property type="component" value="Unassembled WGS sequence"/>
</dbReference>
<gene>
    <name evidence="2" type="primary">NDC80_1</name>
    <name evidence="2" type="ORF">HK097_006861</name>
</gene>
<reference evidence="2" key="1">
    <citation type="submission" date="2020-05" db="EMBL/GenBank/DDBJ databases">
        <title>Phylogenomic resolution of chytrid fungi.</title>
        <authorList>
            <person name="Stajich J.E."/>
            <person name="Amses K."/>
            <person name="Simmons R."/>
            <person name="Seto K."/>
            <person name="Myers J."/>
            <person name="Bonds A."/>
            <person name="Quandt C.A."/>
            <person name="Barry K."/>
            <person name="Liu P."/>
            <person name="Grigoriev I."/>
            <person name="Longcore J.E."/>
            <person name="James T.Y."/>
        </authorList>
    </citation>
    <scope>NUCLEOTIDE SEQUENCE</scope>
    <source>
        <strain evidence="2">JEL0318</strain>
    </source>
</reference>
<dbReference type="PANTHER" id="PTHR10643">
    <property type="entry name" value="KINETOCHORE PROTEIN NDC80"/>
    <property type="match status" value="1"/>
</dbReference>
<accession>A0AAD5WYX4</accession>
<sequence length="161" mass="18200">LDRLIQDYNAYAYKLGLIGRGGGAEGVEDELGRELVFVPNAVAASGMTNLDPRKEIKPALLRLRTKWNALLHKARDESLDLGEIFDGLVERCRLKEDGLREIEDGVKLLGEKYREEMERVGMNHKNVQEEIESYEKSVQRLRTETSLLLTTSASKLREVAA</sequence>
<keyword evidence="3" id="KW-1185">Reference proteome</keyword>
<evidence type="ECO:0000256" key="1">
    <source>
        <dbReference type="SAM" id="Coils"/>
    </source>
</evidence>
<dbReference type="AlphaFoldDB" id="A0AAD5WYX4"/>
<dbReference type="InterPro" id="IPR005550">
    <property type="entry name" value="Kinetochore_Ndc80"/>
</dbReference>
<proteinExistence type="predicted"/>
<keyword evidence="1" id="KW-0175">Coiled coil</keyword>
<dbReference type="GO" id="GO:0031262">
    <property type="term" value="C:Ndc80 complex"/>
    <property type="evidence" value="ECO:0007669"/>
    <property type="project" value="InterPro"/>
</dbReference>
<name>A0AAD5WYX4_9FUNG</name>